<protein>
    <submittedName>
        <fullName evidence="4">Alpha/beta hydrolase</fullName>
    </submittedName>
</protein>
<dbReference type="Pfam" id="PF00561">
    <property type="entry name" value="Abhydrolase_1"/>
    <property type="match status" value="1"/>
</dbReference>
<sequence>MNMMSLTFKVLPAIEREFTLNVNGLDLAVKTWGDEKNPPILAIHGWLDNCASFSRIAPDLDHYYVVAPDLAGHGKSDHRKSNHAYYLWDYAIDLSIFVRKMGWNSYSILAHSMGTGVASILNTISKGIKRIVFIDGMGAPFTVSAEDVVRHLKTSLRLSEMAHLTKLNGFSEKNQPLFSSMEVAVKTRQKVVGGFISLDSARRLAERDLRAVESGYRWRHDPRLTIPEPIQLTDEQAGRFLNQIDCPLTILLGTSGLFVGDKFHSKSKYLGKNAKVSWYEGGHHLHLENLSHEMILDIKSSFANH</sequence>
<dbReference type="RefSeq" id="WP_151504660.1">
    <property type="nucleotide sequence ID" value="NZ_VXLD01000005.1"/>
</dbReference>
<dbReference type="EMBL" id="VXLD01000005">
    <property type="protein sequence ID" value="KAB1855101.1"/>
    <property type="molecule type" value="Genomic_DNA"/>
</dbReference>
<dbReference type="InterPro" id="IPR050266">
    <property type="entry name" value="AB_hydrolase_sf"/>
</dbReference>
<evidence type="ECO:0000256" key="2">
    <source>
        <dbReference type="ARBA" id="ARBA00022801"/>
    </source>
</evidence>
<evidence type="ECO:0000313" key="4">
    <source>
        <dbReference type="EMBL" id="KAB1855101.1"/>
    </source>
</evidence>
<dbReference type="InterPro" id="IPR000073">
    <property type="entry name" value="AB_hydrolase_1"/>
</dbReference>
<dbReference type="GO" id="GO:0016020">
    <property type="term" value="C:membrane"/>
    <property type="evidence" value="ECO:0007669"/>
    <property type="project" value="TreeGrafter"/>
</dbReference>
<dbReference type="Proteomes" id="UP000325788">
    <property type="component" value="Unassembled WGS sequence"/>
</dbReference>
<comment type="caution">
    <text evidence="4">The sequence shown here is derived from an EMBL/GenBank/DDBJ whole genome shotgun (WGS) entry which is preliminary data.</text>
</comment>
<comment type="similarity">
    <text evidence="1">Belongs to the AB hydrolase superfamily.</text>
</comment>
<evidence type="ECO:0000256" key="1">
    <source>
        <dbReference type="ARBA" id="ARBA00008645"/>
    </source>
</evidence>
<evidence type="ECO:0000259" key="3">
    <source>
        <dbReference type="Pfam" id="PF00561"/>
    </source>
</evidence>
<keyword evidence="2 4" id="KW-0378">Hydrolase</keyword>
<feature type="domain" description="AB hydrolase-1" evidence="3">
    <location>
        <begin position="38"/>
        <end position="288"/>
    </location>
</feature>
<dbReference type="AlphaFoldDB" id="A0A5N4WAM6"/>
<evidence type="ECO:0000313" key="5">
    <source>
        <dbReference type="Proteomes" id="UP000325788"/>
    </source>
</evidence>
<dbReference type="InterPro" id="IPR029058">
    <property type="entry name" value="AB_hydrolase_fold"/>
</dbReference>
<dbReference type="Gene3D" id="3.40.50.1820">
    <property type="entry name" value="alpha/beta hydrolase"/>
    <property type="match status" value="1"/>
</dbReference>
<accession>A0A5N4WAM6</accession>
<organism evidence="4 5">
    <name type="scientific">Acinetobacter tandoii</name>
    <dbReference type="NCBI Taxonomy" id="202954"/>
    <lineage>
        <taxon>Bacteria</taxon>
        <taxon>Pseudomonadati</taxon>
        <taxon>Pseudomonadota</taxon>
        <taxon>Gammaproteobacteria</taxon>
        <taxon>Moraxellales</taxon>
        <taxon>Moraxellaceae</taxon>
        <taxon>Acinetobacter</taxon>
    </lineage>
</organism>
<dbReference type="PANTHER" id="PTHR43798">
    <property type="entry name" value="MONOACYLGLYCEROL LIPASE"/>
    <property type="match status" value="1"/>
</dbReference>
<dbReference type="GO" id="GO:0016787">
    <property type="term" value="F:hydrolase activity"/>
    <property type="evidence" value="ECO:0007669"/>
    <property type="project" value="UniProtKB-KW"/>
</dbReference>
<reference evidence="4 5" key="1">
    <citation type="submission" date="2019-09" db="EMBL/GenBank/DDBJ databases">
        <title>Draft genome sequence of Acinetobacter tandoii W4-4-4 isolated from environmental water sample.</title>
        <authorList>
            <person name="Wee S.K."/>
            <person name="Yan B."/>
            <person name="Mustaffa S.B."/>
            <person name="Yap E.P.H."/>
        </authorList>
    </citation>
    <scope>NUCLEOTIDE SEQUENCE [LARGE SCALE GENOMIC DNA]</scope>
    <source>
        <strain evidence="4 5">W4-4-4</strain>
    </source>
</reference>
<gene>
    <name evidence="4" type="ORF">F4W09_09770</name>
</gene>
<proteinExistence type="inferred from homology"/>
<name>A0A5N4WAM6_9GAMM</name>
<dbReference type="SUPFAM" id="SSF53474">
    <property type="entry name" value="alpha/beta-Hydrolases"/>
    <property type="match status" value="1"/>
</dbReference>
<dbReference type="PANTHER" id="PTHR43798:SF14">
    <property type="entry name" value="SERINE HYDROLASE-LIKE PROTEIN DDB_G0286239"/>
    <property type="match status" value="1"/>
</dbReference>